<name>A0A1M6L3V8_9FIRM</name>
<dbReference type="Gene3D" id="1.20.1250.20">
    <property type="entry name" value="MFS general substrate transporter like domains"/>
    <property type="match status" value="1"/>
</dbReference>
<evidence type="ECO:0000256" key="6">
    <source>
        <dbReference type="SAM" id="Phobius"/>
    </source>
</evidence>
<dbReference type="GO" id="GO:0005886">
    <property type="term" value="C:plasma membrane"/>
    <property type="evidence" value="ECO:0007669"/>
    <property type="project" value="UniProtKB-SubCell"/>
</dbReference>
<keyword evidence="4 6" id="KW-1133">Transmembrane helix</keyword>
<evidence type="ECO:0000256" key="2">
    <source>
        <dbReference type="ARBA" id="ARBA00022448"/>
    </source>
</evidence>
<dbReference type="Proteomes" id="UP000184342">
    <property type="component" value="Unassembled WGS sequence"/>
</dbReference>
<feature type="transmembrane region" description="Helical" evidence="6">
    <location>
        <begin position="365"/>
        <end position="383"/>
    </location>
</feature>
<feature type="transmembrane region" description="Helical" evidence="6">
    <location>
        <begin position="245"/>
        <end position="264"/>
    </location>
</feature>
<keyword evidence="2" id="KW-0813">Transport</keyword>
<evidence type="ECO:0000256" key="1">
    <source>
        <dbReference type="ARBA" id="ARBA00004651"/>
    </source>
</evidence>
<protein>
    <submittedName>
        <fullName evidence="8">Predicted arabinose efflux permease, MFS family</fullName>
    </submittedName>
</protein>
<gene>
    <name evidence="8" type="ORF">SAMN02745691_02326</name>
</gene>
<keyword evidence="3 6" id="KW-0812">Transmembrane</keyword>
<feature type="transmembrane region" description="Helical" evidence="6">
    <location>
        <begin position="163"/>
        <end position="186"/>
    </location>
</feature>
<feature type="transmembrane region" description="Helical" evidence="6">
    <location>
        <begin position="12"/>
        <end position="35"/>
    </location>
</feature>
<keyword evidence="9" id="KW-1185">Reference proteome</keyword>
<feature type="transmembrane region" description="Helical" evidence="6">
    <location>
        <begin position="106"/>
        <end position="126"/>
    </location>
</feature>
<dbReference type="PROSITE" id="PS50850">
    <property type="entry name" value="MFS"/>
    <property type="match status" value="1"/>
</dbReference>
<feature type="domain" description="Major facilitator superfamily (MFS) profile" evidence="7">
    <location>
        <begin position="10"/>
        <end position="388"/>
    </location>
</feature>
<dbReference type="PROSITE" id="PS00216">
    <property type="entry name" value="SUGAR_TRANSPORT_1"/>
    <property type="match status" value="1"/>
</dbReference>
<evidence type="ECO:0000313" key="9">
    <source>
        <dbReference type="Proteomes" id="UP000184342"/>
    </source>
</evidence>
<evidence type="ECO:0000256" key="4">
    <source>
        <dbReference type="ARBA" id="ARBA00022989"/>
    </source>
</evidence>
<dbReference type="AlphaFoldDB" id="A0A1M6L3V8"/>
<dbReference type="PANTHER" id="PTHR23531">
    <property type="entry name" value="QUINOLENE RESISTANCE PROTEIN NORA"/>
    <property type="match status" value="1"/>
</dbReference>
<dbReference type="Pfam" id="PF07690">
    <property type="entry name" value="MFS_1"/>
    <property type="match status" value="1"/>
</dbReference>
<feature type="transmembrane region" description="Helical" evidence="6">
    <location>
        <begin position="138"/>
        <end position="157"/>
    </location>
</feature>
<accession>A0A1M6L3V8</accession>
<dbReference type="SUPFAM" id="SSF103473">
    <property type="entry name" value="MFS general substrate transporter"/>
    <property type="match status" value="1"/>
</dbReference>
<evidence type="ECO:0000313" key="8">
    <source>
        <dbReference type="EMBL" id="SHJ65843.1"/>
    </source>
</evidence>
<dbReference type="CDD" id="cd17489">
    <property type="entry name" value="MFS_YfcJ_like"/>
    <property type="match status" value="1"/>
</dbReference>
<dbReference type="InterPro" id="IPR011701">
    <property type="entry name" value="MFS"/>
</dbReference>
<dbReference type="InterPro" id="IPR052714">
    <property type="entry name" value="MFS_Exporter"/>
</dbReference>
<feature type="transmembrane region" description="Helical" evidence="6">
    <location>
        <begin position="276"/>
        <end position="294"/>
    </location>
</feature>
<dbReference type="OrthoDB" id="9814001at2"/>
<keyword evidence="5 6" id="KW-0472">Membrane</keyword>
<feature type="transmembrane region" description="Helical" evidence="6">
    <location>
        <begin position="207"/>
        <end position="233"/>
    </location>
</feature>
<sequence length="404" mass="43480">MNQSKLWSKDFTIITITTFFTSLTFYLLVTTLAVYAIKQFGASQGQAGLASGIFVIGAVFSRIIAGKYIEVIGRRNLLFTALILFLLASLSYFPADKLNLLLAVRFVHGAAFGAASTAMATAIMDIIPNERRGEGTGYYSLSVTLSSAIGPFLGLFISQHANFNIIFATCTVFSIISIVVILFAKIPEANLSKEQSESMKGLKLKDFFEIKAIPISIIALIMGTAYSGILSYINAYALDINLTSAASLFFVVYSATCLISRPLSGKLLDSRGDNSVMYPSLLFFVLGLILLSRASSGHVLLLSGIFIALGYGTAYTCTQAIAIKESPKHRVGLATSTFFIFLDTGVGVGPLLIGTFIPKVGFRGMYMALAAMVFLSILLYHLIHGKKSSGLANGRQPFGKAKTE</sequence>
<organism evidence="8 9">
    <name type="scientific">Parasporobacterium paucivorans DSM 15970</name>
    <dbReference type="NCBI Taxonomy" id="1122934"/>
    <lineage>
        <taxon>Bacteria</taxon>
        <taxon>Bacillati</taxon>
        <taxon>Bacillota</taxon>
        <taxon>Clostridia</taxon>
        <taxon>Lachnospirales</taxon>
        <taxon>Lachnospiraceae</taxon>
        <taxon>Parasporobacterium</taxon>
    </lineage>
</organism>
<proteinExistence type="predicted"/>
<feature type="transmembrane region" description="Helical" evidence="6">
    <location>
        <begin position="333"/>
        <end position="353"/>
    </location>
</feature>
<dbReference type="GO" id="GO:0022857">
    <property type="term" value="F:transmembrane transporter activity"/>
    <property type="evidence" value="ECO:0007669"/>
    <property type="project" value="InterPro"/>
</dbReference>
<reference evidence="8 9" key="1">
    <citation type="submission" date="2016-11" db="EMBL/GenBank/DDBJ databases">
        <authorList>
            <person name="Jaros S."/>
            <person name="Januszkiewicz K."/>
            <person name="Wedrychowicz H."/>
        </authorList>
    </citation>
    <scope>NUCLEOTIDE SEQUENCE [LARGE SCALE GENOMIC DNA]</scope>
    <source>
        <strain evidence="8 9">DSM 15970</strain>
    </source>
</reference>
<evidence type="ECO:0000256" key="5">
    <source>
        <dbReference type="ARBA" id="ARBA00023136"/>
    </source>
</evidence>
<evidence type="ECO:0000256" key="3">
    <source>
        <dbReference type="ARBA" id="ARBA00022692"/>
    </source>
</evidence>
<evidence type="ECO:0000259" key="7">
    <source>
        <dbReference type="PROSITE" id="PS50850"/>
    </source>
</evidence>
<dbReference type="InterPro" id="IPR020846">
    <property type="entry name" value="MFS_dom"/>
</dbReference>
<comment type="subcellular location">
    <subcellularLocation>
        <location evidence="1">Cell membrane</location>
        <topology evidence="1">Multi-pass membrane protein</topology>
    </subcellularLocation>
</comment>
<dbReference type="STRING" id="1122934.SAMN02745691_02326"/>
<feature type="transmembrane region" description="Helical" evidence="6">
    <location>
        <begin position="47"/>
        <end position="65"/>
    </location>
</feature>
<feature type="transmembrane region" description="Helical" evidence="6">
    <location>
        <begin position="77"/>
        <end position="94"/>
    </location>
</feature>
<feature type="transmembrane region" description="Helical" evidence="6">
    <location>
        <begin position="300"/>
        <end position="321"/>
    </location>
</feature>
<dbReference type="InterPro" id="IPR005829">
    <property type="entry name" value="Sugar_transporter_CS"/>
</dbReference>
<dbReference type="PANTHER" id="PTHR23531:SF2">
    <property type="entry name" value="PERMEASE"/>
    <property type="match status" value="1"/>
</dbReference>
<dbReference type="RefSeq" id="WP_073994567.1">
    <property type="nucleotide sequence ID" value="NZ_FQYT01000031.1"/>
</dbReference>
<dbReference type="EMBL" id="FQYT01000031">
    <property type="protein sequence ID" value="SHJ65843.1"/>
    <property type="molecule type" value="Genomic_DNA"/>
</dbReference>
<dbReference type="InterPro" id="IPR036259">
    <property type="entry name" value="MFS_trans_sf"/>
</dbReference>